<dbReference type="GeneID" id="57097330"/>
<gene>
    <name evidence="1" type="ORF">VF08_23305</name>
</gene>
<evidence type="ECO:0000313" key="2">
    <source>
        <dbReference type="Proteomes" id="UP000222310"/>
    </source>
</evidence>
<dbReference type="RefSeq" id="WP_099071055.1">
    <property type="nucleotide sequence ID" value="NZ_LAHD01000078.1"/>
</dbReference>
<sequence length="192" mass="21579">MSEKAKPTPGPWLTNFTRFNGKVIGFRVLANLEIAQVSICEDGQELENAEANALLIAEAGTVYHETGLTPRQLLEQRDELASLVKLIPGLMAGIQGAGVAHFNEKRAEREDKVLKTIGKDPFTLWLERVEAYNELFKISNCDEFFKTSPKEGFFIIPNPINQSCFSRAFMREDLWEEIIFPAATEQKGTNDV</sequence>
<reference evidence="1 2" key="1">
    <citation type="submission" date="2015-02" db="EMBL/GenBank/DDBJ databases">
        <title>Nostoc linckia genome annotation.</title>
        <authorList>
            <person name="Zhou Z."/>
        </authorList>
    </citation>
    <scope>NUCLEOTIDE SEQUENCE [LARGE SCALE GENOMIC DNA]</scope>
    <source>
        <strain evidence="2">z8</strain>
    </source>
</reference>
<comment type="caution">
    <text evidence="1">The sequence shown here is derived from an EMBL/GenBank/DDBJ whole genome shotgun (WGS) entry which is preliminary data.</text>
</comment>
<accession>A0A9Q6EJN6</accession>
<protein>
    <submittedName>
        <fullName evidence="1">Uncharacterized protein</fullName>
    </submittedName>
</protein>
<evidence type="ECO:0000313" key="1">
    <source>
        <dbReference type="EMBL" id="PHK00802.1"/>
    </source>
</evidence>
<proteinExistence type="predicted"/>
<dbReference type="EMBL" id="LAHD01000078">
    <property type="protein sequence ID" value="PHK00802.1"/>
    <property type="molecule type" value="Genomic_DNA"/>
</dbReference>
<organism evidence="1 2">
    <name type="scientific">Nostoc linckia z8</name>
    <dbReference type="NCBI Taxonomy" id="1628746"/>
    <lineage>
        <taxon>Bacteria</taxon>
        <taxon>Bacillati</taxon>
        <taxon>Cyanobacteriota</taxon>
        <taxon>Cyanophyceae</taxon>
        <taxon>Nostocales</taxon>
        <taxon>Nostocaceae</taxon>
        <taxon>Nostoc</taxon>
    </lineage>
</organism>
<name>A0A9Q6EJN6_NOSLI</name>
<dbReference type="Proteomes" id="UP000222310">
    <property type="component" value="Unassembled WGS sequence"/>
</dbReference>
<dbReference type="AlphaFoldDB" id="A0A9Q6EJN6"/>